<evidence type="ECO:0000256" key="4">
    <source>
        <dbReference type="ARBA" id="ARBA00023242"/>
    </source>
</evidence>
<feature type="domain" description="DNA-directed RNA polymerase RpoA/D/Rpb3-type" evidence="7">
    <location>
        <begin position="18"/>
        <end position="247"/>
    </location>
</feature>
<protein>
    <recommendedName>
        <fullName evidence="6">DNA-directed RNA polymerase II subunit RPB3</fullName>
    </recommendedName>
</protein>
<reference evidence="9" key="1">
    <citation type="submission" date="2022-11" db="UniProtKB">
        <authorList>
            <consortium name="WormBaseParasite"/>
        </authorList>
    </citation>
    <scope>IDENTIFICATION</scope>
</reference>
<dbReference type="PANTHER" id="PTHR11800">
    <property type="entry name" value="DNA-DIRECTED RNA POLYMERASE"/>
    <property type="match status" value="1"/>
</dbReference>
<dbReference type="Pfam" id="PF01193">
    <property type="entry name" value="RNA_pol_L"/>
    <property type="match status" value="1"/>
</dbReference>
<dbReference type="InterPro" id="IPR022842">
    <property type="entry name" value="RNAP_Rpo3/Rpb3/RPAC1"/>
</dbReference>
<dbReference type="HAMAP" id="MF_00320">
    <property type="entry name" value="RNApol_arch_Rpo3"/>
    <property type="match status" value="1"/>
</dbReference>
<accession>A0A915EE81</accession>
<comment type="similarity">
    <text evidence="5">Belongs to the archaeal Rpo3/eukaryotic RPB3 RNA polymerase subunit family.</text>
</comment>
<dbReference type="InterPro" id="IPR011263">
    <property type="entry name" value="DNA-dir_RNA_pol_RpoA/D/Rpb3"/>
</dbReference>
<dbReference type="GO" id="GO:0005665">
    <property type="term" value="C:RNA polymerase II, core complex"/>
    <property type="evidence" value="ECO:0007669"/>
    <property type="project" value="TreeGrafter"/>
</dbReference>
<keyword evidence="3" id="KW-0804">Transcription</keyword>
<dbReference type="Pfam" id="PF01000">
    <property type="entry name" value="RNA_pol_A_bac"/>
    <property type="match status" value="1"/>
</dbReference>
<evidence type="ECO:0000313" key="9">
    <source>
        <dbReference type="WBParaSite" id="jg4931"/>
    </source>
</evidence>
<dbReference type="WBParaSite" id="jg4931">
    <property type="protein sequence ID" value="jg4931"/>
    <property type="gene ID" value="jg4931"/>
</dbReference>
<dbReference type="GO" id="GO:0006366">
    <property type="term" value="P:transcription by RNA polymerase II"/>
    <property type="evidence" value="ECO:0007669"/>
    <property type="project" value="TreeGrafter"/>
</dbReference>
<dbReference type="SUPFAM" id="SSF56553">
    <property type="entry name" value="Insert subdomain of RNA polymerase alpha subunit"/>
    <property type="match status" value="1"/>
</dbReference>
<keyword evidence="2" id="KW-0240">DNA-directed RNA polymerase</keyword>
<sequence length="260" mass="29253">MPFANQPQVSIIHLDDELVRFRLESTDLSVANALRRVFIAEVPTMAIDWVQIDSNTSVLHDEFIAHRMGFIPLTSNGVVDKLLYSRDCSCSDFCTNCSVEFQLNVRCEDDATRAVTSDDLQSSNPEVVPACGAHLPARQIGARGPYEMLRQKRFGKEHAKWNPTCGVAFEYDPDNALRHTIFAKAEEWPKSEFSQLEDDEFEAPYDAHGKPNKFWISVESAGALKAETIVLSGINALKKKLIDMQHQLNVELGAQQYSNY</sequence>
<dbReference type="InterPro" id="IPR011262">
    <property type="entry name" value="DNA-dir_RNA_pol_insert"/>
</dbReference>
<dbReference type="CDD" id="cd07031">
    <property type="entry name" value="RNAP_II_RPB3"/>
    <property type="match status" value="1"/>
</dbReference>
<evidence type="ECO:0000256" key="6">
    <source>
        <dbReference type="ARBA" id="ARBA00072506"/>
    </source>
</evidence>
<dbReference type="PANTHER" id="PTHR11800:SF2">
    <property type="entry name" value="DNA-DIRECTED RNA POLYMERASE II SUBUNIT RPB3"/>
    <property type="match status" value="1"/>
</dbReference>
<evidence type="ECO:0000256" key="3">
    <source>
        <dbReference type="ARBA" id="ARBA00023163"/>
    </source>
</evidence>
<dbReference type="FunFam" id="2.170.120.12:FF:000002">
    <property type="entry name" value="DNA-directed RNA polymerase II subunit RPB3"/>
    <property type="match status" value="1"/>
</dbReference>
<dbReference type="GO" id="GO:0046983">
    <property type="term" value="F:protein dimerization activity"/>
    <property type="evidence" value="ECO:0007669"/>
    <property type="project" value="InterPro"/>
</dbReference>
<dbReference type="Gene3D" id="2.170.120.12">
    <property type="entry name" value="DNA-directed RNA polymerase, insert domain"/>
    <property type="match status" value="1"/>
</dbReference>
<dbReference type="Proteomes" id="UP000887574">
    <property type="component" value="Unplaced"/>
</dbReference>
<evidence type="ECO:0000256" key="1">
    <source>
        <dbReference type="ARBA" id="ARBA00004123"/>
    </source>
</evidence>
<dbReference type="SUPFAM" id="SSF55257">
    <property type="entry name" value="RBP11-like subunits of RNA polymerase"/>
    <property type="match status" value="1"/>
</dbReference>
<dbReference type="AlphaFoldDB" id="A0A915EE81"/>
<name>A0A915EE81_9BILA</name>
<evidence type="ECO:0000256" key="5">
    <source>
        <dbReference type="ARBA" id="ARBA00025804"/>
    </source>
</evidence>
<organism evidence="8 9">
    <name type="scientific">Ditylenchus dipsaci</name>
    <dbReference type="NCBI Taxonomy" id="166011"/>
    <lineage>
        <taxon>Eukaryota</taxon>
        <taxon>Metazoa</taxon>
        <taxon>Ecdysozoa</taxon>
        <taxon>Nematoda</taxon>
        <taxon>Chromadorea</taxon>
        <taxon>Rhabditida</taxon>
        <taxon>Tylenchina</taxon>
        <taxon>Tylenchomorpha</taxon>
        <taxon>Sphaerularioidea</taxon>
        <taxon>Anguinidae</taxon>
        <taxon>Anguininae</taxon>
        <taxon>Ditylenchus</taxon>
    </lineage>
</organism>
<dbReference type="InterPro" id="IPR036603">
    <property type="entry name" value="RBP11-like"/>
</dbReference>
<evidence type="ECO:0000313" key="8">
    <source>
        <dbReference type="Proteomes" id="UP000887574"/>
    </source>
</evidence>
<evidence type="ECO:0000259" key="7">
    <source>
        <dbReference type="SMART" id="SM00662"/>
    </source>
</evidence>
<dbReference type="GO" id="GO:0003899">
    <property type="term" value="F:DNA-directed RNA polymerase activity"/>
    <property type="evidence" value="ECO:0007669"/>
    <property type="project" value="InterPro"/>
</dbReference>
<dbReference type="SMART" id="SM00662">
    <property type="entry name" value="RPOLD"/>
    <property type="match status" value="1"/>
</dbReference>
<comment type="subcellular location">
    <subcellularLocation>
        <location evidence="1">Nucleus</location>
    </subcellularLocation>
</comment>
<dbReference type="InterPro" id="IPR036643">
    <property type="entry name" value="RNApol_insert_sf"/>
</dbReference>
<dbReference type="InterPro" id="IPR050518">
    <property type="entry name" value="Rpo3/RPB3_RNA_Pol_subunit"/>
</dbReference>
<keyword evidence="8" id="KW-1185">Reference proteome</keyword>
<proteinExistence type="inferred from homology"/>
<evidence type="ECO:0000256" key="2">
    <source>
        <dbReference type="ARBA" id="ARBA00022478"/>
    </source>
</evidence>
<keyword evidence="4" id="KW-0539">Nucleus</keyword>
<dbReference type="Gene3D" id="3.30.1360.10">
    <property type="entry name" value="RNA polymerase, RBP11-like subunit"/>
    <property type="match status" value="1"/>
</dbReference>